<evidence type="ECO:0000313" key="3">
    <source>
        <dbReference type="Proteomes" id="UP000031246"/>
    </source>
</evidence>
<dbReference type="EMBL" id="JSYN01000023">
    <property type="protein sequence ID" value="KIA92034.1"/>
    <property type="molecule type" value="Genomic_DNA"/>
</dbReference>
<evidence type="ECO:0000313" key="2">
    <source>
        <dbReference type="EMBL" id="KIA92034.1"/>
    </source>
</evidence>
<gene>
    <name evidence="2" type="ORF">OC25_18210</name>
</gene>
<organism evidence="2 3">
    <name type="scientific">Pedobacter kyungheensis</name>
    <dbReference type="NCBI Taxonomy" id="1069985"/>
    <lineage>
        <taxon>Bacteria</taxon>
        <taxon>Pseudomonadati</taxon>
        <taxon>Bacteroidota</taxon>
        <taxon>Sphingobacteriia</taxon>
        <taxon>Sphingobacteriales</taxon>
        <taxon>Sphingobacteriaceae</taxon>
        <taxon>Pedobacter</taxon>
    </lineage>
</organism>
<dbReference type="InterPro" id="IPR025877">
    <property type="entry name" value="MobA-like_NTP_Trfase"/>
</dbReference>
<dbReference type="Gene3D" id="3.90.550.10">
    <property type="entry name" value="Spore Coat Polysaccharide Biosynthesis Protein SpsA, Chain A"/>
    <property type="match status" value="1"/>
</dbReference>
<sequence length="194" mass="20879">MKTGMIILAGGNSGRLGQPKQLLTYNGKALLDIVTEAAIASGFSPVLTVLGGYADQLAEILKTDFIINSDWESGLSGSIVTGLSALLQSDPDLDQVILTVSDQPFISVAVFKELFENQQISQKGIVASRYTDTIGTPVLFTQKYFKQLLALSGNRGAKAIINNNPNDVATIAFEMGHIDIDTMADYINLTEQYT</sequence>
<proteinExistence type="predicted"/>
<dbReference type="PANTHER" id="PTHR43777">
    <property type="entry name" value="MOLYBDENUM COFACTOR CYTIDYLYLTRANSFERASE"/>
    <property type="match status" value="1"/>
</dbReference>
<dbReference type="InterPro" id="IPR029044">
    <property type="entry name" value="Nucleotide-diphossugar_trans"/>
</dbReference>
<dbReference type="AlphaFoldDB" id="A0A0C1FVZ2"/>
<dbReference type="Pfam" id="PF12804">
    <property type="entry name" value="NTP_transf_3"/>
    <property type="match status" value="1"/>
</dbReference>
<protein>
    <recommendedName>
        <fullName evidence="1">MobA-like NTP transferase domain-containing protein</fullName>
    </recommendedName>
</protein>
<name>A0A0C1FVZ2_9SPHI</name>
<dbReference type="PANTHER" id="PTHR43777:SF1">
    <property type="entry name" value="MOLYBDENUM COFACTOR CYTIDYLYLTRANSFERASE"/>
    <property type="match status" value="1"/>
</dbReference>
<dbReference type="GO" id="GO:0016779">
    <property type="term" value="F:nucleotidyltransferase activity"/>
    <property type="evidence" value="ECO:0007669"/>
    <property type="project" value="UniProtKB-ARBA"/>
</dbReference>
<accession>A0A0C1FVZ2</accession>
<dbReference type="RefSeq" id="WP_039479014.1">
    <property type="nucleotide sequence ID" value="NZ_JSYN01000023.1"/>
</dbReference>
<reference evidence="2 3" key="1">
    <citation type="submission" date="2014-10" db="EMBL/GenBank/DDBJ databases">
        <title>Pedobacter Kyungheensis.</title>
        <authorList>
            <person name="Anderson B.M."/>
            <person name="Newman J.D."/>
        </authorList>
    </citation>
    <scope>NUCLEOTIDE SEQUENCE [LARGE SCALE GENOMIC DNA]</scope>
    <source>
        <strain evidence="2 3">KACC 16221</strain>
    </source>
</reference>
<dbReference type="Proteomes" id="UP000031246">
    <property type="component" value="Unassembled WGS sequence"/>
</dbReference>
<dbReference type="CDD" id="cd04182">
    <property type="entry name" value="GT_2_like_f"/>
    <property type="match status" value="1"/>
</dbReference>
<feature type="domain" description="MobA-like NTP transferase" evidence="1">
    <location>
        <begin position="6"/>
        <end position="164"/>
    </location>
</feature>
<keyword evidence="3" id="KW-1185">Reference proteome</keyword>
<evidence type="ECO:0000259" key="1">
    <source>
        <dbReference type="Pfam" id="PF12804"/>
    </source>
</evidence>
<dbReference type="OrthoDB" id="9779263at2"/>
<dbReference type="SUPFAM" id="SSF53448">
    <property type="entry name" value="Nucleotide-diphospho-sugar transferases"/>
    <property type="match status" value="1"/>
</dbReference>
<comment type="caution">
    <text evidence="2">The sequence shown here is derived from an EMBL/GenBank/DDBJ whole genome shotgun (WGS) entry which is preliminary data.</text>
</comment>